<reference evidence="1" key="1">
    <citation type="submission" date="2022-03" db="EMBL/GenBank/DDBJ databases">
        <authorList>
            <person name="Sayadi A."/>
        </authorList>
    </citation>
    <scope>NUCLEOTIDE SEQUENCE</scope>
</reference>
<evidence type="ECO:0000313" key="2">
    <source>
        <dbReference type="Proteomes" id="UP001152888"/>
    </source>
</evidence>
<dbReference type="EMBL" id="CAKOFQ010007165">
    <property type="protein sequence ID" value="CAH1993103.1"/>
    <property type="molecule type" value="Genomic_DNA"/>
</dbReference>
<proteinExistence type="predicted"/>
<organism evidence="1 2">
    <name type="scientific">Acanthoscelides obtectus</name>
    <name type="common">Bean weevil</name>
    <name type="synonym">Bruchus obtectus</name>
    <dbReference type="NCBI Taxonomy" id="200917"/>
    <lineage>
        <taxon>Eukaryota</taxon>
        <taxon>Metazoa</taxon>
        <taxon>Ecdysozoa</taxon>
        <taxon>Arthropoda</taxon>
        <taxon>Hexapoda</taxon>
        <taxon>Insecta</taxon>
        <taxon>Pterygota</taxon>
        <taxon>Neoptera</taxon>
        <taxon>Endopterygota</taxon>
        <taxon>Coleoptera</taxon>
        <taxon>Polyphaga</taxon>
        <taxon>Cucujiformia</taxon>
        <taxon>Chrysomeloidea</taxon>
        <taxon>Chrysomelidae</taxon>
        <taxon>Bruchinae</taxon>
        <taxon>Bruchini</taxon>
        <taxon>Acanthoscelides</taxon>
    </lineage>
</organism>
<accession>A0A9P0PNQ2</accession>
<evidence type="ECO:0000313" key="1">
    <source>
        <dbReference type="EMBL" id="CAH1993103.1"/>
    </source>
</evidence>
<protein>
    <submittedName>
        <fullName evidence="1">Uncharacterized protein</fullName>
    </submittedName>
</protein>
<sequence>MSEIHTAEKAAYSKVDHAEKEQVEYMGHVLTGWQEIEYMRRVPPGWQEVLNGPASADLKDIEFQINSSAYPFETLIYL</sequence>
<dbReference type="AlphaFoldDB" id="A0A9P0PNQ2"/>
<comment type="caution">
    <text evidence="1">The sequence shown here is derived from an EMBL/GenBank/DDBJ whole genome shotgun (WGS) entry which is preliminary data.</text>
</comment>
<gene>
    <name evidence="1" type="ORF">ACAOBT_LOCUS21291</name>
</gene>
<dbReference type="Proteomes" id="UP001152888">
    <property type="component" value="Unassembled WGS sequence"/>
</dbReference>
<name>A0A9P0PNQ2_ACAOB</name>
<keyword evidence="2" id="KW-1185">Reference proteome</keyword>